<accession>A0ABW1EV78</accession>
<reference evidence="2" key="1">
    <citation type="journal article" date="2019" name="Int. J. Syst. Evol. Microbiol.">
        <title>The Global Catalogue of Microorganisms (GCM) 10K type strain sequencing project: providing services to taxonomists for standard genome sequencing and annotation.</title>
        <authorList>
            <consortium name="The Broad Institute Genomics Platform"/>
            <consortium name="The Broad Institute Genome Sequencing Center for Infectious Disease"/>
            <person name="Wu L."/>
            <person name="Ma J."/>
        </authorList>
    </citation>
    <scope>NUCLEOTIDE SEQUENCE [LARGE SCALE GENOMIC DNA]</scope>
    <source>
        <strain evidence="2">CGMCC 4.1469</strain>
    </source>
</reference>
<evidence type="ECO:0000313" key="2">
    <source>
        <dbReference type="Proteomes" id="UP001596067"/>
    </source>
</evidence>
<protein>
    <submittedName>
        <fullName evidence="1">DUF6422 family protein</fullName>
    </submittedName>
</protein>
<dbReference type="Proteomes" id="UP001596067">
    <property type="component" value="Unassembled WGS sequence"/>
</dbReference>
<dbReference type="EMBL" id="JBHSOD010000010">
    <property type="protein sequence ID" value="MFC5885523.1"/>
    <property type="molecule type" value="Genomic_DNA"/>
</dbReference>
<proteinExistence type="predicted"/>
<comment type="caution">
    <text evidence="1">The sequence shown here is derived from an EMBL/GenBank/DDBJ whole genome shotgun (WGS) entry which is preliminary data.</text>
</comment>
<dbReference type="Pfam" id="PF19986">
    <property type="entry name" value="DUF6422"/>
    <property type="match status" value="1"/>
</dbReference>
<organism evidence="1 2">
    <name type="scientific">Kitasatospora aburaviensis</name>
    <dbReference type="NCBI Taxonomy" id="67265"/>
    <lineage>
        <taxon>Bacteria</taxon>
        <taxon>Bacillati</taxon>
        <taxon>Actinomycetota</taxon>
        <taxon>Actinomycetes</taxon>
        <taxon>Kitasatosporales</taxon>
        <taxon>Streptomycetaceae</taxon>
        <taxon>Kitasatospora</taxon>
    </lineage>
</organism>
<dbReference type="InterPro" id="IPR046307">
    <property type="entry name" value="DUF6422"/>
</dbReference>
<gene>
    <name evidence="1" type="ORF">ACFP0N_11130</name>
</gene>
<dbReference type="RefSeq" id="WP_313761687.1">
    <property type="nucleotide sequence ID" value="NZ_BAAAVH010000049.1"/>
</dbReference>
<evidence type="ECO:0000313" key="1">
    <source>
        <dbReference type="EMBL" id="MFC5885523.1"/>
    </source>
</evidence>
<keyword evidence="2" id="KW-1185">Reference proteome</keyword>
<sequence length="108" mass="11654">MSDVPHQDVLTEEQSQAWEEAARLIITARCEAAAILTRSKVEPVPDSGWFGNPCNAKLPFPPYPRCGCSNYSGDGGPCTTLIRVPETGPGSLHPLVPCSHGRTQHLET</sequence>
<name>A0ABW1EV78_9ACTN</name>